<dbReference type="InterPro" id="IPR006869">
    <property type="entry name" value="DUF547"/>
</dbReference>
<evidence type="ECO:0000313" key="4">
    <source>
        <dbReference type="Proteomes" id="UP000031672"/>
    </source>
</evidence>
<organism evidence="3 4">
    <name type="scientific">Vibrio renipiscarius</name>
    <dbReference type="NCBI Taxonomy" id="1461322"/>
    <lineage>
        <taxon>Bacteria</taxon>
        <taxon>Pseudomonadati</taxon>
        <taxon>Pseudomonadota</taxon>
        <taxon>Gammaproteobacteria</taxon>
        <taxon>Vibrionales</taxon>
        <taxon>Vibrionaceae</taxon>
        <taxon>Vibrio</taxon>
    </lineage>
</organism>
<sequence length="264" mass="30018">MKTRFALSVTLIALPFIAFSTQAAPKSELWSYWKQSDESNQMTIDHQSWQEILDQYLSVSGQDHLFAYQAVKQRDKQKLDNYIAQLSQIDPREYSQAVQYAYWVNLYNAITVDLILDAYPVKSITKLGGFFSFGPWDEKVVTIEGKKLTLNDIEHRILRPIWNDPRTHYAVNCASLGCPNLQTKAFTAQNKEALLEQAAKAFINSPKGVQVTAKGITLSSIYDWFGRDFAVDGGVMAHIESYRSGFAASSEAIKYDYDWSLNKK</sequence>
<name>A0A0C2P0N8_9VIBR</name>
<dbReference type="PANTHER" id="PTHR46361:SF3">
    <property type="entry name" value="ELECTRON CARRIER_ PROTEIN DISULFIDE OXIDOREDUCTASE"/>
    <property type="match status" value="1"/>
</dbReference>
<dbReference type="Pfam" id="PF04784">
    <property type="entry name" value="DUF547"/>
    <property type="match status" value="1"/>
</dbReference>
<reference evidence="3 4" key="1">
    <citation type="submission" date="2014-11" db="EMBL/GenBank/DDBJ databases">
        <title>Draft Genome Sequence of Vibrio piscirenalis strains CECT 8603T and CECT 8604, two marine Gammaproteobacterium isolated from cultured gilthead sea bream (Sparus aurata).</title>
        <authorList>
            <person name="Arahal D.R."/>
            <person name="Rodrigo-Torres L."/>
            <person name="Lucena T."/>
            <person name="Pujalte M.J."/>
        </authorList>
    </citation>
    <scope>NUCLEOTIDE SEQUENCE [LARGE SCALE GENOMIC DNA]</scope>
    <source>
        <strain evidence="3 4">DCR 1-4-2</strain>
    </source>
</reference>
<proteinExistence type="predicted"/>
<dbReference type="Proteomes" id="UP000031672">
    <property type="component" value="Unassembled WGS sequence"/>
</dbReference>
<keyword evidence="1" id="KW-0732">Signal</keyword>
<dbReference type="STRING" id="1461322.OJ16_08370"/>
<evidence type="ECO:0000313" key="3">
    <source>
        <dbReference type="EMBL" id="KII80007.1"/>
    </source>
</evidence>
<gene>
    <name evidence="3" type="ORF">OJ16_08370</name>
</gene>
<dbReference type="OrthoDB" id="526867at2"/>
<keyword evidence="4" id="KW-1185">Reference proteome</keyword>
<dbReference type="EMBL" id="JTKH01000008">
    <property type="protein sequence ID" value="KII80007.1"/>
    <property type="molecule type" value="Genomic_DNA"/>
</dbReference>
<feature type="signal peptide" evidence="1">
    <location>
        <begin position="1"/>
        <end position="23"/>
    </location>
</feature>
<accession>A0A0C2NV23</accession>
<feature type="domain" description="DUF547" evidence="2">
    <location>
        <begin position="92"/>
        <end position="203"/>
    </location>
</feature>
<protein>
    <recommendedName>
        <fullName evidence="2">DUF547 domain-containing protein</fullName>
    </recommendedName>
</protein>
<evidence type="ECO:0000256" key="1">
    <source>
        <dbReference type="SAM" id="SignalP"/>
    </source>
</evidence>
<dbReference type="RefSeq" id="WP_040989179.1">
    <property type="nucleotide sequence ID" value="NZ_JTKH01000008.1"/>
</dbReference>
<dbReference type="PANTHER" id="PTHR46361">
    <property type="entry name" value="ELECTRON CARRIER/ PROTEIN DISULFIDE OXIDOREDUCTASE"/>
    <property type="match status" value="1"/>
</dbReference>
<dbReference type="AlphaFoldDB" id="A0A0C2P0N8"/>
<feature type="chain" id="PRO_5009758916" description="DUF547 domain-containing protein" evidence="1">
    <location>
        <begin position="24"/>
        <end position="264"/>
    </location>
</feature>
<comment type="caution">
    <text evidence="3">The sequence shown here is derived from an EMBL/GenBank/DDBJ whole genome shotgun (WGS) entry which is preliminary data.</text>
</comment>
<evidence type="ECO:0000259" key="2">
    <source>
        <dbReference type="Pfam" id="PF04784"/>
    </source>
</evidence>
<accession>A0A0C2P0N8</accession>